<dbReference type="SUPFAM" id="SSF53850">
    <property type="entry name" value="Periplasmic binding protein-like II"/>
    <property type="match status" value="1"/>
</dbReference>
<evidence type="ECO:0000256" key="1">
    <source>
        <dbReference type="ARBA" id="ARBA00022729"/>
    </source>
</evidence>
<keyword evidence="1" id="KW-0732">Signal</keyword>
<accession>A0A644WEQ1</accession>
<dbReference type="PANTHER" id="PTHR30006">
    <property type="entry name" value="THIAMINE-BINDING PERIPLASMIC PROTEIN-RELATED"/>
    <property type="match status" value="1"/>
</dbReference>
<dbReference type="EMBL" id="VSSQ01000834">
    <property type="protein sequence ID" value="MPM01951.1"/>
    <property type="molecule type" value="Genomic_DNA"/>
</dbReference>
<dbReference type="InterPro" id="IPR006059">
    <property type="entry name" value="SBP"/>
</dbReference>
<gene>
    <name evidence="2" type="ORF">SDC9_48191</name>
</gene>
<sequence length="431" mass="47862">MSLFWWLYCIPAKTDGKNHKNLSFAAVESDAIVVVGGETGVLPPKGVFMKKLLALVLIAALLPIALFATGSKEAPVAAPAPVIEELTHDELVSRAKAEGKVVVYATTSRIAKAAEGFTKLYGIQVESSNLKDFELIEKVAKEAQAGVSGADFVLAQDAGRLVGELIEPGYLYNYVPPTLKNVIPASMQNPLQAFAINKVFIYNDEGLDKSPYYNIWQFADPKYKSLLQFKNPFQEGVNANFLTMITNDYWSKKIADAYKSYFGKDIVLTTPNAGFEWIKAIYENDLIVGTSDTTIAENVGIKGQNEKRENPPVGLFVFSKARYATSKNLALKPAMEMEPFAGFYYSLYALMAKSAKNPHAAKLFIEYLFTEEGFAPWGSDCGTYSANPNNPIQEDIDFPFEVWMPLLVEEEGAYCFDNRAEVEEFLNQYIY</sequence>
<dbReference type="Gene3D" id="3.40.190.10">
    <property type="entry name" value="Periplasmic binding protein-like II"/>
    <property type="match status" value="2"/>
</dbReference>
<comment type="caution">
    <text evidence="2">The sequence shown here is derived from an EMBL/GenBank/DDBJ whole genome shotgun (WGS) entry which is preliminary data.</text>
</comment>
<evidence type="ECO:0000313" key="2">
    <source>
        <dbReference type="EMBL" id="MPM01951.1"/>
    </source>
</evidence>
<dbReference type="AlphaFoldDB" id="A0A644WEQ1"/>
<organism evidence="2">
    <name type="scientific">bioreactor metagenome</name>
    <dbReference type="NCBI Taxonomy" id="1076179"/>
    <lineage>
        <taxon>unclassified sequences</taxon>
        <taxon>metagenomes</taxon>
        <taxon>ecological metagenomes</taxon>
    </lineage>
</organism>
<proteinExistence type="predicted"/>
<protein>
    <submittedName>
        <fullName evidence="2">Uncharacterized protein</fullName>
    </submittedName>
</protein>
<reference evidence="2" key="1">
    <citation type="submission" date="2019-08" db="EMBL/GenBank/DDBJ databases">
        <authorList>
            <person name="Kucharzyk K."/>
            <person name="Murdoch R.W."/>
            <person name="Higgins S."/>
            <person name="Loffler F."/>
        </authorList>
    </citation>
    <scope>NUCLEOTIDE SEQUENCE</scope>
</reference>
<name>A0A644WEQ1_9ZZZZ</name>
<dbReference type="Pfam" id="PF13416">
    <property type="entry name" value="SBP_bac_8"/>
    <property type="match status" value="1"/>
</dbReference>